<dbReference type="RefSeq" id="WP_003058879.1">
    <property type="nucleotide sequence ID" value="NZ_CP066073.1"/>
</dbReference>
<evidence type="ECO:0000313" key="1">
    <source>
        <dbReference type="EMBL" id="MDQ0262796.1"/>
    </source>
</evidence>
<gene>
    <name evidence="1" type="ORF">J2S26_000871</name>
</gene>
<dbReference type="SUPFAM" id="SSF69349">
    <property type="entry name" value="Phage fibre proteins"/>
    <property type="match status" value="1"/>
</dbReference>
<comment type="caution">
    <text evidence="1">The sequence shown here is derived from an EMBL/GenBank/DDBJ whole genome shotgun (WGS) entry which is preliminary data.</text>
</comment>
<protein>
    <submittedName>
        <fullName evidence="1">Hyaluronoglucosaminidase</fullName>
        <ecNumber evidence="1">3.2.1.35</ecNumber>
    </submittedName>
</protein>
<dbReference type="GO" id="GO:0004415">
    <property type="term" value="F:hyalurononglucosaminidase activity"/>
    <property type="evidence" value="ECO:0007669"/>
    <property type="project" value="UniProtKB-EC"/>
</dbReference>
<keyword evidence="1" id="KW-0378">Hydrolase</keyword>
<keyword evidence="1" id="KW-0326">Glycosidase</keyword>
<dbReference type="Proteomes" id="UP001237071">
    <property type="component" value="Unassembled WGS sequence"/>
</dbReference>
<accession>A0ABU0A686</accession>
<name>A0ABU0A686_STRDY</name>
<dbReference type="EMBL" id="JAUSTL010000007">
    <property type="protein sequence ID" value="MDQ0262796.1"/>
    <property type="molecule type" value="Genomic_DNA"/>
</dbReference>
<reference evidence="1 2" key="1">
    <citation type="submission" date="2023-07" db="EMBL/GenBank/DDBJ databases">
        <title>Genomic Encyclopedia of Type Strains, Phase IV (KMG-IV): sequencing the most valuable type-strain genomes for metagenomic binning, comparative biology and taxonomic classification.</title>
        <authorList>
            <person name="Goeker M."/>
        </authorList>
    </citation>
    <scope>NUCLEOTIDE SEQUENCE [LARGE SCALE GENOMIC DNA]</scope>
    <source>
        <strain evidence="1 2">DSM 23147</strain>
    </source>
</reference>
<sequence>MTLEERIPIKVLFDRKDASEWQRLNPVIDDGELVVELDTHKLKVGDGKLNYNDLPYYDGPQGESITKVQLSENGDLSVWIGDKETKLGNIKGQKGDKGTSITDITKDGETLTITLSDETQKTFNIPNGQKGDRGKSVESARVDESGHLRLKIEEEQEKDLGNIKGDKGDSITITDQQRVSEGVQLTFSDKTKVVIPKGEKGDTGDARGINLDNYATKAELKKIDVSKQLTDYLSKAEAESTYAKASHKHSLSDITDLNLDQYATKIELQNKASTYHRHMTSDIDGIDEYLKQTDLPQDMVKQSDIRDVVRNAQLSGYVRLADIQYQLNNIGKLKDVATGQYLSVRVVDNGQVPYNTSGMIVFERSGGK</sequence>
<keyword evidence="2" id="KW-1185">Reference proteome</keyword>
<evidence type="ECO:0000313" key="2">
    <source>
        <dbReference type="Proteomes" id="UP001237071"/>
    </source>
</evidence>
<dbReference type="EC" id="3.2.1.35" evidence="1"/>
<organism evidence="1 2">
    <name type="scientific">Streptococcus dysgalactiae</name>
    <dbReference type="NCBI Taxonomy" id="1334"/>
    <lineage>
        <taxon>Bacteria</taxon>
        <taxon>Bacillati</taxon>
        <taxon>Bacillota</taxon>
        <taxon>Bacilli</taxon>
        <taxon>Lactobacillales</taxon>
        <taxon>Streptococcaceae</taxon>
        <taxon>Streptococcus</taxon>
    </lineage>
</organism>
<proteinExistence type="predicted"/>